<keyword evidence="2" id="KW-0813">Transport</keyword>
<evidence type="ECO:0000256" key="3">
    <source>
        <dbReference type="ARBA" id="ARBA00022490"/>
    </source>
</evidence>
<dbReference type="GO" id="GO:0030257">
    <property type="term" value="C:type III protein secretion system complex"/>
    <property type="evidence" value="ECO:0007669"/>
    <property type="project" value="InterPro"/>
</dbReference>
<dbReference type="GO" id="GO:0008564">
    <property type="term" value="F:protein-exporting ATPase activity"/>
    <property type="evidence" value="ECO:0007669"/>
    <property type="project" value="UniProtKB-EC"/>
</dbReference>
<gene>
    <name evidence="11" type="ORF">MUA00_01650</name>
</gene>
<dbReference type="NCBIfam" id="TIGR01026">
    <property type="entry name" value="fliI_yscN"/>
    <property type="match status" value="1"/>
</dbReference>
<dbReference type="Gene3D" id="3.40.50.12240">
    <property type="match status" value="1"/>
</dbReference>
<feature type="domain" description="ATPase F1/V1/A1 complex alpha/beta subunit nucleotide-binding" evidence="9">
    <location>
        <begin position="149"/>
        <end position="358"/>
    </location>
</feature>
<evidence type="ECO:0000256" key="2">
    <source>
        <dbReference type="ARBA" id="ARBA00022448"/>
    </source>
</evidence>
<dbReference type="InterPro" id="IPR050053">
    <property type="entry name" value="ATPase_alpha/beta_chains"/>
</dbReference>
<dbReference type="GO" id="GO:0030254">
    <property type="term" value="P:protein secretion by the type III secretion system"/>
    <property type="evidence" value="ECO:0007669"/>
    <property type="project" value="InterPro"/>
</dbReference>
<dbReference type="EMBL" id="JALHAP010000066">
    <property type="protein sequence ID" value="MCT4700525.1"/>
    <property type="molecule type" value="Genomic_DNA"/>
</dbReference>
<keyword evidence="5" id="KW-0067">ATP-binding</keyword>
<dbReference type="CDD" id="cd01136">
    <property type="entry name" value="ATPase_flagellum-secretory_path_III"/>
    <property type="match status" value="1"/>
</dbReference>
<reference evidence="11" key="1">
    <citation type="submission" date="2022-03" db="EMBL/GenBank/DDBJ databases">
        <title>Proposal of a novel genus Dryocolo and two novel species.</title>
        <authorList>
            <person name="Maddock D.W."/>
            <person name="Brady C.L."/>
            <person name="Denman S."/>
            <person name="Arnold D."/>
        </authorList>
    </citation>
    <scope>NUCLEOTIDE SEQUENCE</scope>
    <source>
        <strain evidence="11">H6W4</strain>
    </source>
</reference>
<keyword evidence="4" id="KW-0547">Nucleotide-binding</keyword>
<organism evidence="11 12">
    <name type="scientific">Dryocola boscaweniae</name>
    <dbReference type="NCBI Taxonomy" id="2925397"/>
    <lineage>
        <taxon>Bacteria</taxon>
        <taxon>Pseudomonadati</taxon>
        <taxon>Pseudomonadota</taxon>
        <taxon>Gammaproteobacteria</taxon>
        <taxon>Enterobacterales</taxon>
        <taxon>Enterobacteriaceae</taxon>
        <taxon>Dryocola</taxon>
    </lineage>
</organism>
<evidence type="ECO:0000256" key="1">
    <source>
        <dbReference type="ARBA" id="ARBA00004496"/>
    </source>
</evidence>
<keyword evidence="12" id="KW-1185">Reference proteome</keyword>
<dbReference type="PANTHER" id="PTHR15184:SF62">
    <property type="entry name" value="SPI-2 TYPE 3 SECRETION SYSTEM ATPASE"/>
    <property type="match status" value="1"/>
</dbReference>
<dbReference type="SUPFAM" id="SSF52540">
    <property type="entry name" value="P-loop containing nucleoside triphosphate hydrolases"/>
    <property type="match status" value="1"/>
</dbReference>
<dbReference type="FunFam" id="3.40.50.12240:FF:000002">
    <property type="entry name" value="Flagellum-specific ATP synthase FliI"/>
    <property type="match status" value="1"/>
</dbReference>
<dbReference type="GO" id="GO:0005524">
    <property type="term" value="F:ATP binding"/>
    <property type="evidence" value="ECO:0007669"/>
    <property type="project" value="UniProtKB-KW"/>
</dbReference>
<dbReference type="CDD" id="cd18117">
    <property type="entry name" value="ATP-synt_flagellum-secretory_path_III_N"/>
    <property type="match status" value="1"/>
</dbReference>
<comment type="catalytic activity">
    <reaction evidence="8">
        <text>ATP + H2O + cellular proteinSide 1 = ADP + phosphate + cellular proteinSide 2.</text>
        <dbReference type="EC" id="7.4.2.8"/>
    </reaction>
</comment>
<comment type="subcellular location">
    <subcellularLocation>
        <location evidence="1">Cytoplasm</location>
    </subcellularLocation>
</comment>
<evidence type="ECO:0000256" key="5">
    <source>
        <dbReference type="ARBA" id="ARBA00022840"/>
    </source>
</evidence>
<name>A0A9X2W4F7_9ENTR</name>
<keyword evidence="3" id="KW-0963">Cytoplasm</keyword>
<evidence type="ECO:0000256" key="8">
    <source>
        <dbReference type="ARBA" id="ARBA00034006"/>
    </source>
</evidence>
<proteinExistence type="predicted"/>
<evidence type="ECO:0000256" key="7">
    <source>
        <dbReference type="ARBA" id="ARBA00022967"/>
    </source>
</evidence>
<sequence>MTHHFPDPSQLACPLRLPEWPQSTSQRRFGKLVEVGEMLLKAVMPWARLGEICYVQPQNIPAEVVSIQGRHVLLSPFSSPQGLSCNQWVYSSGEEYTIALDDSLAGMMVDGLGRPLYGELKQVTERRSLYSPPPDPMSRALIEQPMPLGVRALDGVLTCGIGQRVGIFAAAGGGKSTLLSMVCDGAQADVVVLALVGERGREVREFTELVLSPEARAKSVIVVATSERPALERLKACWTATTIAEYFRDKGLNVLLMVDSLTRYARAVREVGLAAGEPPVSGGFPPTLFSQLPRLLERAGPAPKGSITGIYTVLVEGDNLNEPVADEVRSLIDGHIVLSRKLAESNHYPAIDVGASVSRVMHMVTTPPHRALAGKLRRMMSLYREIELLVRVGEYQPGQDHEADEALRRWPLIRAFLCQETDERSDYKQTLARLQQVVEG</sequence>
<dbReference type="PANTHER" id="PTHR15184">
    <property type="entry name" value="ATP SYNTHASE"/>
    <property type="match status" value="1"/>
</dbReference>
<evidence type="ECO:0000259" key="9">
    <source>
        <dbReference type="Pfam" id="PF00006"/>
    </source>
</evidence>
<dbReference type="Proteomes" id="UP001150641">
    <property type="component" value="Unassembled WGS sequence"/>
</dbReference>
<dbReference type="InterPro" id="IPR005714">
    <property type="entry name" value="ATPase_T3SS_FliI/YscN"/>
</dbReference>
<keyword evidence="6" id="KW-0653">Protein transport</keyword>
<comment type="caution">
    <text evidence="11">The sequence shown here is derived from an EMBL/GenBank/DDBJ whole genome shotgun (WGS) entry which is preliminary data.</text>
</comment>
<evidence type="ECO:0000313" key="11">
    <source>
        <dbReference type="EMBL" id="MCT4700525.1"/>
    </source>
</evidence>
<protein>
    <submittedName>
        <fullName evidence="11">FliI/YscN family ATPase</fullName>
    </submittedName>
</protein>
<feature type="domain" description="T3SS EscN ATPase C-terminal" evidence="10">
    <location>
        <begin position="365"/>
        <end position="436"/>
    </location>
</feature>
<accession>A0A9X2W4F7</accession>
<dbReference type="AlphaFoldDB" id="A0A9X2W4F7"/>
<dbReference type="RefSeq" id="WP_271121397.1">
    <property type="nucleotide sequence ID" value="NZ_JALHAN010000053.1"/>
</dbReference>
<evidence type="ECO:0000256" key="6">
    <source>
        <dbReference type="ARBA" id="ARBA00022927"/>
    </source>
</evidence>
<dbReference type="GO" id="GO:0046933">
    <property type="term" value="F:proton-transporting ATP synthase activity, rotational mechanism"/>
    <property type="evidence" value="ECO:0007669"/>
    <property type="project" value="TreeGrafter"/>
</dbReference>
<dbReference type="InterPro" id="IPR000194">
    <property type="entry name" value="ATPase_F1/V1/A1_a/bsu_nucl-bd"/>
</dbReference>
<keyword evidence="7" id="KW-1278">Translocase</keyword>
<dbReference type="Pfam" id="PF00006">
    <property type="entry name" value="ATP-synt_ab"/>
    <property type="match status" value="1"/>
</dbReference>
<dbReference type="PROSITE" id="PS00152">
    <property type="entry name" value="ATPASE_ALPHA_BETA"/>
    <property type="match status" value="1"/>
</dbReference>
<dbReference type="InterPro" id="IPR027417">
    <property type="entry name" value="P-loop_NTPase"/>
</dbReference>
<evidence type="ECO:0000256" key="4">
    <source>
        <dbReference type="ARBA" id="ARBA00022741"/>
    </source>
</evidence>
<dbReference type="Pfam" id="PF18269">
    <property type="entry name" value="T3SS_ATPase_C"/>
    <property type="match status" value="1"/>
</dbReference>
<dbReference type="InterPro" id="IPR020003">
    <property type="entry name" value="ATPase_a/bsu_AS"/>
</dbReference>
<dbReference type="GO" id="GO:0005737">
    <property type="term" value="C:cytoplasm"/>
    <property type="evidence" value="ECO:0007669"/>
    <property type="project" value="UniProtKB-SubCell"/>
</dbReference>
<dbReference type="GO" id="GO:0016887">
    <property type="term" value="F:ATP hydrolysis activity"/>
    <property type="evidence" value="ECO:0007669"/>
    <property type="project" value="InterPro"/>
</dbReference>
<evidence type="ECO:0000313" key="12">
    <source>
        <dbReference type="Proteomes" id="UP001150641"/>
    </source>
</evidence>
<dbReference type="InterPro" id="IPR040627">
    <property type="entry name" value="T3SS_ATPase_C"/>
</dbReference>
<evidence type="ECO:0000259" key="10">
    <source>
        <dbReference type="Pfam" id="PF18269"/>
    </source>
</evidence>